<dbReference type="InterPro" id="IPR033421">
    <property type="entry name" value="Rit1_DUSP-like"/>
</dbReference>
<evidence type="ECO:0000313" key="3">
    <source>
        <dbReference type="EMBL" id="KAJ7642919.1"/>
    </source>
</evidence>
<dbReference type="InterPro" id="IPR007306">
    <property type="entry name" value="Rit1"/>
</dbReference>
<dbReference type="Pfam" id="PF04179">
    <property type="entry name" value="Init_tRNA_PT"/>
    <property type="match status" value="1"/>
</dbReference>
<dbReference type="EMBL" id="JARKIE010000411">
    <property type="protein sequence ID" value="KAJ7642919.1"/>
    <property type="molecule type" value="Genomic_DNA"/>
</dbReference>
<protein>
    <submittedName>
        <fullName evidence="3">Initiator tRNA phosphoribosyl transferase</fullName>
    </submittedName>
</protein>
<feature type="domain" description="Rit1 N-terminal" evidence="2">
    <location>
        <begin position="16"/>
        <end position="280"/>
    </location>
</feature>
<feature type="domain" description="Rit1 DUSP-like" evidence="1">
    <location>
        <begin position="341"/>
        <end position="449"/>
    </location>
</feature>
<proteinExistence type="predicted"/>
<dbReference type="GO" id="GO:0019988">
    <property type="term" value="P:charged-tRNA amino acid modification"/>
    <property type="evidence" value="ECO:0007669"/>
    <property type="project" value="InterPro"/>
</dbReference>
<evidence type="ECO:0000259" key="1">
    <source>
        <dbReference type="Pfam" id="PF04179"/>
    </source>
</evidence>
<comment type="caution">
    <text evidence="3">The sequence shown here is derived from an EMBL/GenBank/DDBJ whole genome shotgun (WGS) entry which is preliminary data.</text>
</comment>
<evidence type="ECO:0000259" key="2">
    <source>
        <dbReference type="Pfam" id="PF17184"/>
    </source>
</evidence>
<dbReference type="PANTHER" id="PTHR31811:SF0">
    <property type="entry name" value="TRNA A64-2'-O-RIBOSYLPHOSPHATE TRANSFERASE"/>
    <property type="match status" value="1"/>
</dbReference>
<dbReference type="GO" id="GO:0005737">
    <property type="term" value="C:cytoplasm"/>
    <property type="evidence" value="ECO:0007669"/>
    <property type="project" value="TreeGrafter"/>
</dbReference>
<keyword evidence="3" id="KW-0808">Transferase</keyword>
<name>A0AAD7C9Z6_MYCRO</name>
<dbReference type="PANTHER" id="PTHR31811">
    <property type="entry name" value="TRNA A64-2'-O-RIBOSYLPHOSPHATE TRANSFERASE"/>
    <property type="match status" value="1"/>
</dbReference>
<keyword evidence="4" id="KW-1185">Reference proteome</keyword>
<reference evidence="3" key="1">
    <citation type="submission" date="2023-03" db="EMBL/GenBank/DDBJ databases">
        <title>Massive genome expansion in bonnet fungi (Mycena s.s.) driven by repeated elements and novel gene families across ecological guilds.</title>
        <authorList>
            <consortium name="Lawrence Berkeley National Laboratory"/>
            <person name="Harder C.B."/>
            <person name="Miyauchi S."/>
            <person name="Viragh M."/>
            <person name="Kuo A."/>
            <person name="Thoen E."/>
            <person name="Andreopoulos B."/>
            <person name="Lu D."/>
            <person name="Skrede I."/>
            <person name="Drula E."/>
            <person name="Henrissat B."/>
            <person name="Morin E."/>
            <person name="Kohler A."/>
            <person name="Barry K."/>
            <person name="LaButti K."/>
            <person name="Morin E."/>
            <person name="Salamov A."/>
            <person name="Lipzen A."/>
            <person name="Mereny Z."/>
            <person name="Hegedus B."/>
            <person name="Baldrian P."/>
            <person name="Stursova M."/>
            <person name="Weitz H."/>
            <person name="Taylor A."/>
            <person name="Grigoriev I.V."/>
            <person name="Nagy L.G."/>
            <person name="Martin F."/>
            <person name="Kauserud H."/>
        </authorList>
    </citation>
    <scope>NUCLEOTIDE SEQUENCE</scope>
    <source>
        <strain evidence="3">CBHHK067</strain>
    </source>
</reference>
<dbReference type="AlphaFoldDB" id="A0AAD7C9Z6"/>
<organism evidence="3 4">
    <name type="scientific">Mycena rosella</name>
    <name type="common">Pink bonnet</name>
    <name type="synonym">Agaricus rosellus</name>
    <dbReference type="NCBI Taxonomy" id="1033263"/>
    <lineage>
        <taxon>Eukaryota</taxon>
        <taxon>Fungi</taxon>
        <taxon>Dikarya</taxon>
        <taxon>Basidiomycota</taxon>
        <taxon>Agaricomycotina</taxon>
        <taxon>Agaricomycetes</taxon>
        <taxon>Agaricomycetidae</taxon>
        <taxon>Agaricales</taxon>
        <taxon>Marasmiineae</taxon>
        <taxon>Mycenaceae</taxon>
        <taxon>Mycena</taxon>
    </lineage>
</organism>
<evidence type="ECO:0000313" key="4">
    <source>
        <dbReference type="Proteomes" id="UP001221757"/>
    </source>
</evidence>
<dbReference type="GO" id="GO:0043399">
    <property type="term" value="F:tRNA adenosine(64)-2'-O-ribosylphosphate transferase activity"/>
    <property type="evidence" value="ECO:0007669"/>
    <property type="project" value="InterPro"/>
</dbReference>
<dbReference type="Pfam" id="PF17184">
    <property type="entry name" value="Rit1_C"/>
    <property type="match status" value="1"/>
</dbReference>
<sequence length="473" mass="52367">MFFDPKRETAEALAFLRKESLDLFNRLHSISEDVSFVNQVHEAYPDIPILPNLRCGAWYTDPAIATDCPAYFKSTDGHFSNWSFNLRRPNLHILPLIAAQNDTGIILVDSTRAGKRIPDALSKTVPIWCAVVNRAVLQVYPEKVGWDTTLYTPPGAVSSQEHNQIEQRLDTWAKALANSSYALPNLRFPLRPMWITPASSGFPAFPAEERAFTPIMCLSASRQVQDGVERRMGGFAYVQGSGDDHELWGMGLTPDIFWKHRAAILGASRSHLPTLVASLVAAQSKASIGKLPTPIEKVHGRLSLCATSDLPADSKDWEQAIGYVVVGAKAPTKLPDALSVLWIETWEGKKGQMQFLQDVLPRSTNFIQVQLLAGRRVCVSCDTGTDFSVGITLVALQKFFDDSGELVVSGEQTEIANKHSIRTRLEWIITSRPEANPSRTTLKRVNEFLLSSSSFRAPSSRPIHSQVSVEEPS</sequence>
<accession>A0AAD7C9Z6</accession>
<dbReference type="PIRSF" id="PIRSF007747">
    <property type="entry name" value="Ribosyl_Ptfrase"/>
    <property type="match status" value="1"/>
</dbReference>
<dbReference type="InterPro" id="IPR033449">
    <property type="entry name" value="Rit1_N"/>
</dbReference>
<gene>
    <name evidence="3" type="ORF">B0H17DRAFT_1216287</name>
</gene>
<dbReference type="Proteomes" id="UP001221757">
    <property type="component" value="Unassembled WGS sequence"/>
</dbReference>